<evidence type="ECO:0000313" key="2">
    <source>
        <dbReference type="Proteomes" id="UP000078550"/>
    </source>
</evidence>
<accession>A0A1A8Z591</accession>
<reference evidence="2" key="1">
    <citation type="submission" date="2016-05" db="EMBL/GenBank/DDBJ databases">
        <authorList>
            <person name="Naeem Raeece"/>
        </authorList>
    </citation>
    <scope>NUCLEOTIDE SEQUENCE [LARGE SCALE GENOMIC DNA]</scope>
</reference>
<dbReference type="Proteomes" id="UP000078550">
    <property type="component" value="Unassembled WGS sequence"/>
</dbReference>
<organism evidence="1 2">
    <name type="scientific">Plasmodium ovale wallikeri</name>
    <dbReference type="NCBI Taxonomy" id="864142"/>
    <lineage>
        <taxon>Eukaryota</taxon>
        <taxon>Sar</taxon>
        <taxon>Alveolata</taxon>
        <taxon>Apicomplexa</taxon>
        <taxon>Aconoidasida</taxon>
        <taxon>Haemosporida</taxon>
        <taxon>Plasmodiidae</taxon>
        <taxon>Plasmodium</taxon>
        <taxon>Plasmodium (Plasmodium)</taxon>
    </lineage>
</organism>
<dbReference type="AlphaFoldDB" id="A0A1A8Z591"/>
<proteinExistence type="predicted"/>
<protein>
    <submittedName>
        <fullName evidence="1">Uncharacterized protein</fullName>
    </submittedName>
</protein>
<gene>
    <name evidence="1" type="ORF">POVWA2_036900</name>
</gene>
<evidence type="ECO:0000313" key="1">
    <source>
        <dbReference type="EMBL" id="SBT39028.1"/>
    </source>
</evidence>
<sequence>MKRRNRNGKVVAEARGSVAPLALVRGPKRNKRRNPREVIEHFSYLSWIDRYTQLPTNRGLGSAVCLPRAKRRRVVIACACYARMHVYTYIFREGCDRPFNEVVLYIKHFVVEIGVVHQYVLISV</sequence>
<dbReference type="EMBL" id="FLRE01000142">
    <property type="protein sequence ID" value="SBT39028.1"/>
    <property type="molecule type" value="Genomic_DNA"/>
</dbReference>
<name>A0A1A8Z591_PLAOA</name>